<dbReference type="AlphaFoldDB" id="A0A1A9QDX0"/>
<sequence length="207" mass="23256">MVGAGFAGVSTLTGASFGIHSSLQDKTIKDRLITLGKKPIDNKDVFEVAYKENKEEQGFKELISATQDIALDEGGQALSTWCKASLALQLTEDNIKKVLPNVIKYCSFPAKTIKEKLDKLGKKLTKDWNKKWGKIKPQEQDKGPLQQDLSIVNTAISKMKVDEHEDVWKIALSTWCSRTVNNTLLVNDKQDTIFEKIKVRCLEEDNE</sequence>
<dbReference type="STRING" id="432608.A6V39_00090"/>
<evidence type="ECO:0000313" key="1">
    <source>
        <dbReference type="EMBL" id="OAL10448.1"/>
    </source>
</evidence>
<organism evidence="1 2">
    <name type="scientific">Candidatus Mycoplasma haematobovis</name>
    <dbReference type="NCBI Taxonomy" id="432608"/>
    <lineage>
        <taxon>Bacteria</taxon>
        <taxon>Bacillati</taxon>
        <taxon>Mycoplasmatota</taxon>
        <taxon>Mollicutes</taxon>
        <taxon>Mycoplasmataceae</taxon>
        <taxon>Mycoplasma</taxon>
    </lineage>
</organism>
<evidence type="ECO:0000313" key="2">
    <source>
        <dbReference type="Proteomes" id="UP000077623"/>
    </source>
</evidence>
<gene>
    <name evidence="1" type="ORF">A6V39_00090</name>
</gene>
<dbReference type="EMBL" id="LWUJ01000010">
    <property type="protein sequence ID" value="OAL10448.1"/>
    <property type="molecule type" value="Genomic_DNA"/>
</dbReference>
<keyword evidence="2" id="KW-1185">Reference proteome</keyword>
<dbReference type="Proteomes" id="UP000077623">
    <property type="component" value="Unassembled WGS sequence"/>
</dbReference>
<proteinExistence type="predicted"/>
<name>A0A1A9QDX0_9MOLU</name>
<accession>A0A1A9QDX0</accession>
<reference evidence="2" key="1">
    <citation type="submission" date="2016-04" db="EMBL/GenBank/DDBJ databases">
        <authorList>
            <person name="Quiroz-Castaneda R.E."/>
            <person name="Martinez-Ocampo F."/>
        </authorList>
    </citation>
    <scope>NUCLEOTIDE SEQUENCE [LARGE SCALE GENOMIC DNA]</scope>
    <source>
        <strain evidence="2">INIFAP01</strain>
    </source>
</reference>
<comment type="caution">
    <text evidence="1">The sequence shown here is derived from an EMBL/GenBank/DDBJ whole genome shotgun (WGS) entry which is preliminary data.</text>
</comment>
<protein>
    <submittedName>
        <fullName evidence="1">Uncharacterized protein</fullName>
    </submittedName>
</protein>